<dbReference type="InterPro" id="IPR045518">
    <property type="entry name" value="2EXR"/>
</dbReference>
<dbReference type="PANTHER" id="PTHR35910:SF1">
    <property type="entry name" value="2EXR DOMAIN-CONTAINING PROTEIN"/>
    <property type="match status" value="1"/>
</dbReference>
<comment type="caution">
    <text evidence="3">The sequence shown here is derived from an EMBL/GenBank/DDBJ whole genome shotgun (WGS) entry which is preliminary data.</text>
</comment>
<feature type="compositionally biased region" description="Basic and acidic residues" evidence="1">
    <location>
        <begin position="7"/>
        <end position="23"/>
    </location>
</feature>
<dbReference type="Proteomes" id="UP001586593">
    <property type="component" value="Unassembled WGS sequence"/>
</dbReference>
<feature type="compositionally biased region" description="Acidic residues" evidence="1">
    <location>
        <begin position="375"/>
        <end position="394"/>
    </location>
</feature>
<evidence type="ECO:0000313" key="4">
    <source>
        <dbReference type="Proteomes" id="UP001586593"/>
    </source>
</evidence>
<feature type="compositionally biased region" description="Acidic residues" evidence="1">
    <location>
        <begin position="324"/>
        <end position="367"/>
    </location>
</feature>
<feature type="compositionally biased region" description="Polar residues" evidence="1">
    <location>
        <begin position="29"/>
        <end position="44"/>
    </location>
</feature>
<dbReference type="PANTHER" id="PTHR35910">
    <property type="entry name" value="2EXR DOMAIN-CONTAINING PROTEIN"/>
    <property type="match status" value="1"/>
</dbReference>
<feature type="domain" description="2EXR" evidence="2">
    <location>
        <begin position="56"/>
        <end position="151"/>
    </location>
</feature>
<reference evidence="3 4" key="1">
    <citation type="journal article" date="2024" name="Commun. Biol.">
        <title>Comparative genomic analysis of thermophilic fungi reveals convergent evolutionary adaptations and gene losses.</title>
        <authorList>
            <person name="Steindorff A.S."/>
            <person name="Aguilar-Pontes M.V."/>
            <person name="Robinson A.J."/>
            <person name="Andreopoulos B."/>
            <person name="LaButti K."/>
            <person name="Kuo A."/>
            <person name="Mondo S."/>
            <person name="Riley R."/>
            <person name="Otillar R."/>
            <person name="Haridas S."/>
            <person name="Lipzen A."/>
            <person name="Grimwood J."/>
            <person name="Schmutz J."/>
            <person name="Clum A."/>
            <person name="Reid I.D."/>
            <person name="Moisan M.C."/>
            <person name="Butler G."/>
            <person name="Nguyen T.T.M."/>
            <person name="Dewar K."/>
            <person name="Conant G."/>
            <person name="Drula E."/>
            <person name="Henrissat B."/>
            <person name="Hansel C."/>
            <person name="Singer S."/>
            <person name="Hutchinson M.I."/>
            <person name="de Vries R.P."/>
            <person name="Natvig D.O."/>
            <person name="Powell A.J."/>
            <person name="Tsang A."/>
            <person name="Grigoriev I.V."/>
        </authorList>
    </citation>
    <scope>NUCLEOTIDE SEQUENCE [LARGE SCALE GENOMIC DNA]</scope>
    <source>
        <strain evidence="3 4">ATCC 24622</strain>
    </source>
</reference>
<feature type="compositionally biased region" description="Acidic residues" evidence="1">
    <location>
        <begin position="487"/>
        <end position="506"/>
    </location>
</feature>
<feature type="compositionally biased region" description="Basic residues" evidence="1">
    <location>
        <begin position="457"/>
        <end position="468"/>
    </location>
</feature>
<feature type="region of interest" description="Disordered" evidence="1">
    <location>
        <begin position="1"/>
        <end position="44"/>
    </location>
</feature>
<name>A0ABR3Y131_9PEZI</name>
<protein>
    <recommendedName>
        <fullName evidence="2">2EXR domain-containing protein</fullName>
    </recommendedName>
</protein>
<sequence>MSDESDSDRHDVSEGHGAHRFFDIEASESDSQGDLPSDPDSASENFLREQGVCSSFPQFGRLPPELRHRVWELFCPDLTAKARIYDFRCYAHNDVLMLQEGAKLSDQTAAARIVLSVNSESRSFALKSLRHAMTFNGNQAVFRFNKETDIISISNWGYSEPFPHTFELPGSTRDVTQISVDPKDPSFSPELSAVLFRSLPELRRVYVCVESIDCKKKDLRWCASDLVNRCYSEFIEEGEAGLPYTIRSLMCWPDVINHREFAEDEIPLESIDAYNEVRSGILSEVDPLDERHIPELWPLVVFEGEKELRVFEKIRVSGKSEVVASDEDEEEDSDASTDELDEYESEGIDDSEIDDEEEGSGEEDDLEVASSSSEGSDDSSTLEEENVPDEDEDAFTSVGKAHYSPARFSSPEAESPGVNPRPSGMAAGGPSRHLKRARHVIASSDSEEDDVGESVARKKARLRGRHDRRVLSDSEESESQKDKVDKDEEDGAAEEEDDNADDDEDEGTGKPMSLAEKLAFHRRKNPTPSDSGDDSGRHRSSSSRDDPEGIGDFRDNSDENEPFSGSDRSNMAMEDSDESPRESE</sequence>
<feature type="region of interest" description="Disordered" evidence="1">
    <location>
        <begin position="319"/>
        <end position="584"/>
    </location>
</feature>
<accession>A0ABR3Y131</accession>
<evidence type="ECO:0000259" key="2">
    <source>
        <dbReference type="Pfam" id="PF20150"/>
    </source>
</evidence>
<proteinExistence type="predicted"/>
<evidence type="ECO:0000256" key="1">
    <source>
        <dbReference type="SAM" id="MobiDB-lite"/>
    </source>
</evidence>
<dbReference type="EMBL" id="JAZHXJ010000021">
    <property type="protein sequence ID" value="KAL1881464.1"/>
    <property type="molecule type" value="Genomic_DNA"/>
</dbReference>
<dbReference type="Pfam" id="PF20150">
    <property type="entry name" value="2EXR"/>
    <property type="match status" value="1"/>
</dbReference>
<organism evidence="3 4">
    <name type="scientific">Phialemonium thermophilum</name>
    <dbReference type="NCBI Taxonomy" id="223376"/>
    <lineage>
        <taxon>Eukaryota</taxon>
        <taxon>Fungi</taxon>
        <taxon>Dikarya</taxon>
        <taxon>Ascomycota</taxon>
        <taxon>Pezizomycotina</taxon>
        <taxon>Sordariomycetes</taxon>
        <taxon>Sordariomycetidae</taxon>
        <taxon>Cephalothecales</taxon>
        <taxon>Cephalothecaceae</taxon>
        <taxon>Phialemonium</taxon>
    </lineage>
</organism>
<keyword evidence="4" id="KW-1185">Reference proteome</keyword>
<gene>
    <name evidence="3" type="ORF">VTK73DRAFT_3526</name>
</gene>
<evidence type="ECO:0000313" key="3">
    <source>
        <dbReference type="EMBL" id="KAL1881464.1"/>
    </source>
</evidence>
<feature type="compositionally biased region" description="Basic and acidic residues" evidence="1">
    <location>
        <begin position="534"/>
        <end position="557"/>
    </location>
</feature>